<reference evidence="1 2" key="1">
    <citation type="journal article" date="2003" name="Proc. Natl. Acad. Sci. U.S.A.">
        <title>Complete genome sequence of the marine planctomycete Pirellula sp. strain 1.</title>
        <authorList>
            <person name="Gloeckner F.O."/>
            <person name="Kube M."/>
            <person name="Bauer M."/>
            <person name="Teeling H."/>
            <person name="Lombardot T."/>
            <person name="Ludwig W."/>
            <person name="Gade D."/>
            <person name="Beck A."/>
            <person name="Borzym K."/>
            <person name="Heitmann K."/>
            <person name="Rabus R."/>
            <person name="Schlesner H."/>
            <person name="Amann R."/>
            <person name="Reinhardt R."/>
        </authorList>
    </citation>
    <scope>NUCLEOTIDE SEQUENCE [LARGE SCALE GENOMIC DNA]</scope>
    <source>
        <strain evidence="2">DSM 10527 / NCIMB 13988 / SH1</strain>
    </source>
</reference>
<dbReference type="STRING" id="243090.RB439"/>
<dbReference type="InParanoid" id="Q7UYR1"/>
<accession>Q7UYR1</accession>
<sequence>MQLVSLQLCFAIQAASTNCPCPQVTRLTWRHSGFISERRRQGTSWPLIYCFHQPVTEQKMAGTREPLKIIAPCPRPSTTETNRWCSVLAASETHQDAHASSD</sequence>
<protein>
    <submittedName>
        <fullName evidence="1">Uncharacterized protein</fullName>
    </submittedName>
</protein>
<organism evidence="1 2">
    <name type="scientific">Rhodopirellula baltica (strain DSM 10527 / NCIMB 13988 / SH1)</name>
    <dbReference type="NCBI Taxonomy" id="243090"/>
    <lineage>
        <taxon>Bacteria</taxon>
        <taxon>Pseudomonadati</taxon>
        <taxon>Planctomycetota</taxon>
        <taxon>Planctomycetia</taxon>
        <taxon>Pirellulales</taxon>
        <taxon>Pirellulaceae</taxon>
        <taxon>Rhodopirellula</taxon>
    </lineage>
</organism>
<dbReference type="KEGG" id="rba:RB439"/>
<gene>
    <name evidence="1" type="ordered locus">RB439</name>
</gene>
<keyword evidence="2" id="KW-1185">Reference proteome</keyword>
<dbReference type="HOGENOM" id="CLU_2275246_0_0_0"/>
<dbReference type="Proteomes" id="UP000001025">
    <property type="component" value="Chromosome"/>
</dbReference>
<evidence type="ECO:0000313" key="1">
    <source>
        <dbReference type="EMBL" id="CAD71581.1"/>
    </source>
</evidence>
<evidence type="ECO:0000313" key="2">
    <source>
        <dbReference type="Proteomes" id="UP000001025"/>
    </source>
</evidence>
<dbReference type="EnsemblBacteria" id="CAD71581">
    <property type="protein sequence ID" value="CAD71581"/>
    <property type="gene ID" value="RB439"/>
</dbReference>
<dbReference type="AlphaFoldDB" id="Q7UYR1"/>
<proteinExistence type="predicted"/>
<dbReference type="EMBL" id="BX294133">
    <property type="protein sequence ID" value="CAD71581.1"/>
    <property type="molecule type" value="Genomic_DNA"/>
</dbReference>
<name>Q7UYR1_RHOBA</name>